<dbReference type="AlphaFoldDB" id="A0A6F8YSB0"/>
<evidence type="ECO:0000259" key="3">
    <source>
        <dbReference type="Pfam" id="PF02729"/>
    </source>
</evidence>
<evidence type="ECO:0000256" key="2">
    <source>
        <dbReference type="SAM" id="MobiDB-lite"/>
    </source>
</evidence>
<name>A0A6F8YSB0_9ACTN</name>
<feature type="domain" description="Aspartate/ornithine carbamoyltransferase carbamoyl-P binding" evidence="3">
    <location>
        <begin position="2"/>
        <end position="84"/>
    </location>
</feature>
<dbReference type="PANTHER" id="PTHR45753">
    <property type="entry name" value="ORNITHINE CARBAMOYLTRANSFERASE, MITOCHONDRIAL"/>
    <property type="match status" value="1"/>
</dbReference>
<dbReference type="GO" id="GO:0006520">
    <property type="term" value="P:amino acid metabolic process"/>
    <property type="evidence" value="ECO:0007669"/>
    <property type="project" value="InterPro"/>
</dbReference>
<feature type="region of interest" description="Disordered" evidence="2">
    <location>
        <begin position="76"/>
        <end position="101"/>
    </location>
</feature>
<dbReference type="PROSITE" id="PS00097">
    <property type="entry name" value="CARBAMOYLTRANSFERASE"/>
    <property type="match status" value="1"/>
</dbReference>
<dbReference type="KEGG" id="psuu:Psuf_063780"/>
<gene>
    <name evidence="4" type="ORF">Psuf_063780</name>
</gene>
<dbReference type="GO" id="GO:0005829">
    <property type="term" value="C:cytosol"/>
    <property type="evidence" value="ECO:0007669"/>
    <property type="project" value="TreeGrafter"/>
</dbReference>
<evidence type="ECO:0000256" key="1">
    <source>
        <dbReference type="ARBA" id="ARBA00022679"/>
    </source>
</evidence>
<dbReference type="GO" id="GO:0016597">
    <property type="term" value="F:amino acid binding"/>
    <property type="evidence" value="ECO:0007669"/>
    <property type="project" value="InterPro"/>
</dbReference>
<protein>
    <recommendedName>
        <fullName evidence="3">Aspartate/ornithine carbamoyltransferase carbamoyl-P binding domain-containing protein</fullName>
    </recommendedName>
</protein>
<proteinExistence type="predicted"/>
<dbReference type="InterPro" id="IPR036901">
    <property type="entry name" value="Asp/Orn_carbamoylTrfase_sf"/>
</dbReference>
<dbReference type="Proteomes" id="UP000503011">
    <property type="component" value="Chromosome"/>
</dbReference>
<evidence type="ECO:0000313" key="4">
    <source>
        <dbReference type="EMBL" id="BCB89065.1"/>
    </source>
</evidence>
<keyword evidence="1" id="KW-0808">Transferase</keyword>
<accession>A0A6F8YSB0</accession>
<dbReference type="PANTHER" id="PTHR45753:SF6">
    <property type="entry name" value="ASPARTATE CARBAMOYLTRANSFERASE"/>
    <property type="match status" value="1"/>
</dbReference>
<reference evidence="4 5" key="2">
    <citation type="submission" date="2020-03" db="EMBL/GenBank/DDBJ databases">
        <authorList>
            <person name="Ichikawa N."/>
            <person name="Kimura A."/>
            <person name="Kitahashi Y."/>
            <person name="Uohara A."/>
        </authorList>
    </citation>
    <scope>NUCLEOTIDE SEQUENCE [LARGE SCALE GENOMIC DNA]</scope>
    <source>
        <strain evidence="4 5">NBRC 105367</strain>
    </source>
</reference>
<reference evidence="4 5" key="1">
    <citation type="submission" date="2020-03" db="EMBL/GenBank/DDBJ databases">
        <title>Whole genome shotgun sequence of Phytohabitans suffuscus NBRC 105367.</title>
        <authorList>
            <person name="Komaki H."/>
            <person name="Tamura T."/>
        </authorList>
    </citation>
    <scope>NUCLEOTIDE SEQUENCE [LARGE SCALE GENOMIC DNA]</scope>
    <source>
        <strain evidence="4 5">NBRC 105367</strain>
    </source>
</reference>
<dbReference type="Pfam" id="PF02729">
    <property type="entry name" value="OTCace_N"/>
    <property type="match status" value="1"/>
</dbReference>
<dbReference type="InterPro" id="IPR006130">
    <property type="entry name" value="Asp/Orn_carbamoylTrfase"/>
</dbReference>
<dbReference type="InterPro" id="IPR006132">
    <property type="entry name" value="Asp/Orn_carbamoyltranf_P-bd"/>
</dbReference>
<dbReference type="GO" id="GO:0016743">
    <property type="term" value="F:carboxyl- or carbamoyltransferase activity"/>
    <property type="evidence" value="ECO:0007669"/>
    <property type="project" value="InterPro"/>
</dbReference>
<dbReference type="EMBL" id="AP022871">
    <property type="protein sequence ID" value="BCB89065.1"/>
    <property type="molecule type" value="Genomic_DNA"/>
</dbReference>
<keyword evidence="5" id="KW-1185">Reference proteome</keyword>
<dbReference type="PRINTS" id="PR00101">
    <property type="entry name" value="ATCASE"/>
</dbReference>
<sequence length="101" mass="11050">MKHLLSAADLDAATATLVLDTAAEMATLAGREVKKLPTLRGRTVVNLFYEDSTRTRISFEAAAKRLSADVINFSAKGSSVSKGRASRTPRSPCRRWAPTRW</sequence>
<dbReference type="SUPFAM" id="SSF53671">
    <property type="entry name" value="Aspartate/ornithine carbamoyltransferase"/>
    <property type="match status" value="1"/>
</dbReference>
<evidence type="ECO:0000313" key="5">
    <source>
        <dbReference type="Proteomes" id="UP000503011"/>
    </source>
</evidence>
<dbReference type="Gene3D" id="3.40.50.1370">
    <property type="entry name" value="Aspartate/ornithine carbamoyltransferase"/>
    <property type="match status" value="1"/>
</dbReference>
<organism evidence="4 5">
    <name type="scientific">Phytohabitans suffuscus</name>
    <dbReference type="NCBI Taxonomy" id="624315"/>
    <lineage>
        <taxon>Bacteria</taxon>
        <taxon>Bacillati</taxon>
        <taxon>Actinomycetota</taxon>
        <taxon>Actinomycetes</taxon>
        <taxon>Micromonosporales</taxon>
        <taxon>Micromonosporaceae</taxon>
    </lineage>
</organism>